<evidence type="ECO:0000313" key="2">
    <source>
        <dbReference type="EMBL" id="HCY81928.1"/>
    </source>
</evidence>
<dbReference type="EMBL" id="DPRK01000164">
    <property type="protein sequence ID" value="HCY81928.1"/>
    <property type="molecule type" value="Genomic_DNA"/>
</dbReference>
<evidence type="ECO:0000313" key="3">
    <source>
        <dbReference type="Proteomes" id="UP000263268"/>
    </source>
</evidence>
<dbReference type="Pfam" id="PF13640">
    <property type="entry name" value="2OG-FeII_Oxy_3"/>
    <property type="match status" value="1"/>
</dbReference>
<dbReference type="Proteomes" id="UP000263268">
    <property type="component" value="Unassembled WGS sequence"/>
</dbReference>
<sequence>MKQFNIKKETFIGGWFISSKTCDELINYFKSKKQEHVKGYVLDDTTRTINPNVKDSVELGFEIDKIDFTDSSNNIISKYFKELQLVLNQYFKKYPESTKEIASFKCKFFNIQFYKANGGFKNYHAERNCIKNSSRHLVFMTYLNDVPNGGTQFKYQNLIVPAKKGLTTLWPPDWTHTHKGQISKKHSKYIITGWFEYTH</sequence>
<dbReference type="Gene3D" id="2.60.120.620">
    <property type="entry name" value="q2cbj1_9rhob like domain"/>
    <property type="match status" value="1"/>
</dbReference>
<proteinExistence type="predicted"/>
<name>A0A3D6BSJ7_9FLAO</name>
<feature type="domain" description="Prolyl 4-hydroxylase alpha subunit Fe(2+) 2OG dioxygenase" evidence="1">
    <location>
        <begin position="111"/>
        <end position="195"/>
    </location>
</feature>
<accession>A0A3D6BSJ7</accession>
<evidence type="ECO:0000259" key="1">
    <source>
        <dbReference type="Pfam" id="PF13640"/>
    </source>
</evidence>
<dbReference type="AlphaFoldDB" id="A0A3D6BSJ7"/>
<reference evidence="2 3" key="1">
    <citation type="journal article" date="2018" name="Nat. Biotechnol.">
        <title>A standardized bacterial taxonomy based on genome phylogeny substantially revises the tree of life.</title>
        <authorList>
            <person name="Parks D.H."/>
            <person name="Chuvochina M."/>
            <person name="Waite D.W."/>
            <person name="Rinke C."/>
            <person name="Skarshewski A."/>
            <person name="Chaumeil P.A."/>
            <person name="Hugenholtz P."/>
        </authorList>
    </citation>
    <scope>NUCLEOTIDE SEQUENCE [LARGE SCALE GENOMIC DNA]</scope>
    <source>
        <strain evidence="2">UBA10227</strain>
    </source>
</reference>
<comment type="caution">
    <text evidence="2">The sequence shown here is derived from an EMBL/GenBank/DDBJ whole genome shotgun (WGS) entry which is preliminary data.</text>
</comment>
<gene>
    <name evidence="2" type="ORF">DHV22_10185</name>
</gene>
<protein>
    <submittedName>
        <fullName evidence="2">2OG-Fe(II) oxygenase</fullName>
    </submittedName>
</protein>
<organism evidence="2 3">
    <name type="scientific">Xanthomarina gelatinilytica</name>
    <dbReference type="NCBI Taxonomy" id="1137281"/>
    <lineage>
        <taxon>Bacteria</taxon>
        <taxon>Pseudomonadati</taxon>
        <taxon>Bacteroidota</taxon>
        <taxon>Flavobacteriia</taxon>
        <taxon>Flavobacteriales</taxon>
        <taxon>Flavobacteriaceae</taxon>
        <taxon>Xanthomarina</taxon>
    </lineage>
</organism>
<dbReference type="InterPro" id="IPR044862">
    <property type="entry name" value="Pro_4_hyd_alph_FE2OG_OXY"/>
</dbReference>